<evidence type="ECO:0000313" key="13">
    <source>
        <dbReference type="Proteomes" id="UP000318538"/>
    </source>
</evidence>
<evidence type="ECO:0000313" key="12">
    <source>
        <dbReference type="EMBL" id="QDT07329.1"/>
    </source>
</evidence>
<dbReference type="GO" id="GO:0004459">
    <property type="term" value="F:L-lactate dehydrogenase (NAD+) activity"/>
    <property type="evidence" value="ECO:0007669"/>
    <property type="project" value="UniProtKB-UniRule"/>
</dbReference>
<dbReference type="PROSITE" id="PS00064">
    <property type="entry name" value="L_LDH"/>
    <property type="match status" value="1"/>
</dbReference>
<feature type="binding site" evidence="7">
    <location>
        <position position="186"/>
    </location>
    <ligand>
        <name>beta-D-fructose 1,6-bisphosphate</name>
        <dbReference type="ChEBI" id="CHEBI:32966"/>
        <note>allosteric activator</note>
    </ligand>
</feature>
<feature type="domain" description="Lactate/malate dehydrogenase C-terminal" evidence="11">
    <location>
        <begin position="178"/>
        <end position="344"/>
    </location>
</feature>
<evidence type="ECO:0000256" key="4">
    <source>
        <dbReference type="ARBA" id="ARBA00023002"/>
    </source>
</evidence>
<protein>
    <recommendedName>
        <fullName evidence="3 7">L-lactate dehydrogenase</fullName>
        <shortName evidence="7">L-LDH</shortName>
        <ecNumber evidence="3 7">1.1.1.27</ecNumber>
    </recommendedName>
</protein>
<dbReference type="InterPro" id="IPR001557">
    <property type="entry name" value="L-lactate/malate_DH"/>
</dbReference>
<feature type="binding site" evidence="7">
    <location>
        <position position="95"/>
    </location>
    <ligand>
        <name>NAD(+)</name>
        <dbReference type="ChEBI" id="CHEBI:57540"/>
    </ligand>
</feature>
<keyword evidence="13" id="KW-1185">Reference proteome</keyword>
<dbReference type="Proteomes" id="UP000318538">
    <property type="component" value="Chromosome"/>
</dbReference>
<comment type="subunit">
    <text evidence="7">Homotetramer.</text>
</comment>
<feature type="binding site" evidence="9">
    <location>
        <begin position="40"/>
        <end position="45"/>
    </location>
    <ligand>
        <name>NAD(+)</name>
        <dbReference type="ChEBI" id="CHEBI:57540"/>
    </ligand>
</feature>
<feature type="binding site" evidence="7">
    <location>
        <position position="44"/>
    </location>
    <ligand>
        <name>NAD(+)</name>
        <dbReference type="ChEBI" id="CHEBI:57540"/>
    </ligand>
</feature>
<name>A0A517NJM1_9BACT</name>
<organism evidence="12 13">
    <name type="scientific">Rubripirellula lacrimiformis</name>
    <dbReference type="NCBI Taxonomy" id="1930273"/>
    <lineage>
        <taxon>Bacteria</taxon>
        <taxon>Pseudomonadati</taxon>
        <taxon>Planctomycetota</taxon>
        <taxon>Planctomycetia</taxon>
        <taxon>Pirellulales</taxon>
        <taxon>Pirellulaceae</taxon>
        <taxon>Rubripirellula</taxon>
    </lineage>
</organism>
<keyword evidence="7" id="KW-0597">Phosphoprotein</keyword>
<keyword evidence="5 7" id="KW-0520">NAD</keyword>
<feature type="binding site" evidence="7">
    <location>
        <position position="263"/>
    </location>
    <ligand>
        <name>substrate</name>
    </ligand>
</feature>
<dbReference type="Gene3D" id="3.40.50.720">
    <property type="entry name" value="NAD(P)-binding Rossmann-like Domain"/>
    <property type="match status" value="1"/>
</dbReference>
<dbReference type="InterPro" id="IPR018177">
    <property type="entry name" value="L-lactate_DH_AS"/>
</dbReference>
<dbReference type="InterPro" id="IPR036291">
    <property type="entry name" value="NAD(P)-bd_dom_sf"/>
</dbReference>
<dbReference type="UniPathway" id="UPA00554">
    <property type="reaction ID" value="UER00611"/>
</dbReference>
<dbReference type="InterPro" id="IPR011304">
    <property type="entry name" value="L-lactate_DH"/>
</dbReference>
<feature type="binding site" evidence="7">
    <location>
        <position position="201"/>
    </location>
    <ligand>
        <name>beta-D-fructose 1,6-bisphosphate</name>
        <dbReference type="ChEBI" id="CHEBI:32966"/>
        <note>allosteric activator</note>
    </ligand>
</feature>
<dbReference type="SUPFAM" id="SSF51735">
    <property type="entry name" value="NAD(P)-binding Rossmann-fold domains"/>
    <property type="match status" value="1"/>
</dbReference>
<feature type="binding site" evidence="7">
    <location>
        <position position="176"/>
    </location>
    <ligand>
        <name>NAD(+)</name>
        <dbReference type="ChEBI" id="CHEBI:57540"/>
    </ligand>
</feature>
<sequence length="349" mass="37363">MAIGYAKTETAFGEYRPAASRSVHPFQTQERSNMKVSIVGCGFVGSTAAYALVMQGIGREIVLVDQQKERAIAEANDITHAVPFSHPLTVRAGDYADLADSRVVIIAAGVGQKPGENRLHLLQRNADVFRDCIPQIIQNAPDAILLVATNPVDIMTHVAGEIAMQMGVPISRVIGSGTTLDTARFRSLVGKQFGVDSRHVHAHVIGEHGDSEVLTWSLATIAGLSLTEFSEVRGIGLDAGQRASIDEQVRRAAYQIIEGKGATYYGIGSALARIVDVLLHDQRSILTVCSRIEDVAGVSDVTISMPHLLGGKGVLASIPLMLNDSEHQLLNASANIIRDAIDSMEMPVI</sequence>
<dbReference type="PRINTS" id="PR00086">
    <property type="entry name" value="LLDHDRGNASE"/>
</dbReference>
<feature type="binding site" evidence="7">
    <location>
        <position position="112"/>
    </location>
    <ligand>
        <name>substrate</name>
    </ligand>
</feature>
<gene>
    <name evidence="12" type="primary">ldh_2</name>
    <name evidence="7" type="synonym">ldh</name>
    <name evidence="12" type="ORF">K227x_57560</name>
</gene>
<feature type="binding site" evidence="7">
    <location>
        <position position="118"/>
    </location>
    <ligand>
        <name>substrate</name>
    </ligand>
</feature>
<feature type="binding site" evidence="7 9">
    <location>
        <position position="65"/>
    </location>
    <ligand>
        <name>NAD(+)</name>
        <dbReference type="ChEBI" id="CHEBI:57540"/>
    </ligand>
</feature>
<accession>A0A517NJM1</accession>
<feature type="modified residue" description="Phosphotyrosine" evidence="7">
    <location>
        <position position="254"/>
    </location>
</feature>
<evidence type="ECO:0000256" key="7">
    <source>
        <dbReference type="HAMAP-Rule" id="MF_00488"/>
    </source>
</evidence>
<proteinExistence type="inferred from homology"/>
<dbReference type="InterPro" id="IPR001236">
    <property type="entry name" value="Lactate/malate_DH_N"/>
</dbReference>
<feature type="binding site" evidence="7">
    <location>
        <begin position="109"/>
        <end position="110"/>
    </location>
    <ligand>
        <name>NAD(+)</name>
        <dbReference type="ChEBI" id="CHEBI:57540"/>
    </ligand>
</feature>
<dbReference type="InterPro" id="IPR015955">
    <property type="entry name" value="Lactate_DH/Glyco_Ohase_4_C"/>
</dbReference>
<dbReference type="PIRSF" id="PIRSF000102">
    <property type="entry name" value="Lac_mal_DH"/>
    <property type="match status" value="1"/>
</dbReference>
<comment type="subcellular location">
    <subcellularLocation>
        <location evidence="7">Cytoplasm</location>
    </subcellularLocation>
</comment>
<dbReference type="PANTHER" id="PTHR43128">
    <property type="entry name" value="L-2-HYDROXYCARBOXYLATE DEHYDROGENASE (NAD(P)(+))"/>
    <property type="match status" value="1"/>
</dbReference>
<comment type="catalytic activity">
    <reaction evidence="6 7">
        <text>(S)-lactate + NAD(+) = pyruvate + NADH + H(+)</text>
        <dbReference type="Rhea" id="RHEA:23444"/>
        <dbReference type="ChEBI" id="CHEBI:15361"/>
        <dbReference type="ChEBI" id="CHEBI:15378"/>
        <dbReference type="ChEBI" id="CHEBI:16651"/>
        <dbReference type="ChEBI" id="CHEBI:57540"/>
        <dbReference type="ChEBI" id="CHEBI:57945"/>
        <dbReference type="EC" id="1.1.1.27"/>
    </reaction>
</comment>
<dbReference type="EMBL" id="CP036525">
    <property type="protein sequence ID" value="QDT07329.1"/>
    <property type="molecule type" value="Genomic_DNA"/>
</dbReference>
<dbReference type="CDD" id="cd05292">
    <property type="entry name" value="LDH_2"/>
    <property type="match status" value="1"/>
</dbReference>
<dbReference type="GO" id="GO:0005737">
    <property type="term" value="C:cytoplasm"/>
    <property type="evidence" value="ECO:0007669"/>
    <property type="project" value="UniProtKB-SubCell"/>
</dbReference>
<dbReference type="GO" id="GO:0006089">
    <property type="term" value="P:lactate metabolic process"/>
    <property type="evidence" value="ECO:0007669"/>
    <property type="project" value="TreeGrafter"/>
</dbReference>
<dbReference type="HAMAP" id="MF_00488">
    <property type="entry name" value="Lactate_dehydrog"/>
    <property type="match status" value="1"/>
</dbReference>
<evidence type="ECO:0000256" key="2">
    <source>
        <dbReference type="ARBA" id="ARBA00006054"/>
    </source>
</evidence>
<evidence type="ECO:0000256" key="6">
    <source>
        <dbReference type="ARBA" id="ARBA00049258"/>
    </source>
</evidence>
<dbReference type="InterPro" id="IPR022383">
    <property type="entry name" value="Lactate/malate_DH_C"/>
</dbReference>
<evidence type="ECO:0000256" key="1">
    <source>
        <dbReference type="ARBA" id="ARBA00004843"/>
    </source>
</evidence>
<dbReference type="KEGG" id="rlc:K227x_57560"/>
<dbReference type="PANTHER" id="PTHR43128:SF16">
    <property type="entry name" value="L-LACTATE DEHYDROGENASE"/>
    <property type="match status" value="1"/>
</dbReference>
<dbReference type="EC" id="1.1.1.27" evidence="3 7"/>
<dbReference type="AlphaFoldDB" id="A0A517NJM1"/>
<feature type="binding site" evidence="7">
    <location>
        <begin position="150"/>
        <end position="153"/>
    </location>
    <ligand>
        <name>substrate</name>
    </ligand>
</feature>
<comment type="activity regulation">
    <text evidence="7">Allosterically activated by fructose 1,6-bisphosphate (FBP).</text>
</comment>
<evidence type="ECO:0000256" key="9">
    <source>
        <dbReference type="PIRSR" id="PIRSR000102-3"/>
    </source>
</evidence>
<dbReference type="Pfam" id="PF00056">
    <property type="entry name" value="Ldh_1_N"/>
    <property type="match status" value="1"/>
</dbReference>
<evidence type="ECO:0000256" key="3">
    <source>
        <dbReference type="ARBA" id="ARBA00012967"/>
    </source>
</evidence>
<dbReference type="Pfam" id="PF02866">
    <property type="entry name" value="Ldh_1_C"/>
    <property type="match status" value="1"/>
</dbReference>
<keyword evidence="4 7" id="KW-0560">Oxidoreductase</keyword>
<comment type="pathway">
    <text evidence="1 7">Fermentation; pyruvate fermentation to lactate; (S)-lactate from pyruvate: step 1/1.</text>
</comment>
<dbReference type="SUPFAM" id="SSF56327">
    <property type="entry name" value="LDH C-terminal domain-like"/>
    <property type="match status" value="1"/>
</dbReference>
<feature type="active site" description="Proton acceptor" evidence="7 8">
    <location>
        <position position="208"/>
    </location>
</feature>
<dbReference type="GO" id="GO:0006096">
    <property type="term" value="P:glycolytic process"/>
    <property type="evidence" value="ECO:0007669"/>
    <property type="project" value="UniProtKB-UniRule"/>
</dbReference>
<feature type="binding site" evidence="7">
    <location>
        <begin position="181"/>
        <end position="184"/>
    </location>
    <ligand>
        <name>substrate</name>
    </ligand>
</feature>
<evidence type="ECO:0000256" key="8">
    <source>
        <dbReference type="PIRSR" id="PIRSR000102-1"/>
    </source>
</evidence>
<comment type="similarity">
    <text evidence="2 7">Belongs to the LDH/MDH superfamily. LDH family.</text>
</comment>
<reference evidence="12 13" key="1">
    <citation type="submission" date="2019-02" db="EMBL/GenBank/DDBJ databases">
        <title>Deep-cultivation of Planctomycetes and their phenomic and genomic characterization uncovers novel biology.</title>
        <authorList>
            <person name="Wiegand S."/>
            <person name="Jogler M."/>
            <person name="Boedeker C."/>
            <person name="Pinto D."/>
            <person name="Vollmers J."/>
            <person name="Rivas-Marin E."/>
            <person name="Kohn T."/>
            <person name="Peeters S.H."/>
            <person name="Heuer A."/>
            <person name="Rast P."/>
            <person name="Oberbeckmann S."/>
            <person name="Bunk B."/>
            <person name="Jeske O."/>
            <person name="Meyerdierks A."/>
            <person name="Storesund J.E."/>
            <person name="Kallscheuer N."/>
            <person name="Luecker S."/>
            <person name="Lage O.M."/>
            <person name="Pohl T."/>
            <person name="Merkel B.J."/>
            <person name="Hornburger P."/>
            <person name="Mueller R.-W."/>
            <person name="Bruemmer F."/>
            <person name="Labrenz M."/>
            <person name="Spormann A.M."/>
            <person name="Op den Camp H."/>
            <person name="Overmann J."/>
            <person name="Amann R."/>
            <person name="Jetten M.S.M."/>
            <person name="Mascher T."/>
            <person name="Medema M.H."/>
            <person name="Devos D.P."/>
            <person name="Kaster A.-K."/>
            <person name="Ovreas L."/>
            <person name="Rohde M."/>
            <person name="Galperin M.Y."/>
            <person name="Jogler C."/>
        </authorList>
    </citation>
    <scope>NUCLEOTIDE SEQUENCE [LARGE SCALE GENOMIC DNA]</scope>
    <source>
        <strain evidence="12 13">K22_7</strain>
    </source>
</reference>
<comment type="caution">
    <text evidence="7">Lacks conserved residue(s) required for the propagation of feature annotation.</text>
</comment>
<evidence type="ECO:0000256" key="5">
    <source>
        <dbReference type="ARBA" id="ARBA00023027"/>
    </source>
</evidence>
<feature type="binding site" evidence="9">
    <location>
        <position position="125"/>
    </location>
    <ligand>
        <name>NAD(+)</name>
        <dbReference type="ChEBI" id="CHEBI:57540"/>
    </ligand>
</feature>
<feature type="binding site" evidence="7">
    <location>
        <position position="70"/>
    </location>
    <ligand>
        <name>NAD(+)</name>
        <dbReference type="ChEBI" id="CHEBI:57540"/>
    </ligand>
</feature>
<dbReference type="Gene3D" id="3.90.110.10">
    <property type="entry name" value="Lactate dehydrogenase/glycoside hydrolase, family 4, C-terminal"/>
    <property type="match status" value="1"/>
</dbReference>
<feature type="binding site" evidence="7">
    <location>
        <begin position="148"/>
        <end position="150"/>
    </location>
    <ligand>
        <name>NAD(+)</name>
        <dbReference type="ChEBI" id="CHEBI:57540"/>
    </ligand>
</feature>
<dbReference type="NCBIfam" id="TIGR01771">
    <property type="entry name" value="L-LDH-NAD"/>
    <property type="match status" value="1"/>
</dbReference>
<keyword evidence="7" id="KW-0021">Allosteric enzyme</keyword>
<evidence type="ECO:0000259" key="10">
    <source>
        <dbReference type="Pfam" id="PF00056"/>
    </source>
</evidence>
<comment type="function">
    <text evidence="7">Catalyzes the conversion of lactate to pyruvate.</text>
</comment>
<evidence type="ECO:0000259" key="11">
    <source>
        <dbReference type="Pfam" id="PF02866"/>
    </source>
</evidence>
<feature type="domain" description="Lactate/malate dehydrogenase N-terminal" evidence="10">
    <location>
        <begin position="34"/>
        <end position="163"/>
    </location>
</feature>
<keyword evidence="7" id="KW-0963">Cytoplasm</keyword>